<gene>
    <name evidence="1" type="ORF">CHARACLAT_023175</name>
</gene>
<comment type="caution">
    <text evidence="1">The sequence shown here is derived from an EMBL/GenBank/DDBJ whole genome shotgun (WGS) entry which is preliminary data.</text>
</comment>
<evidence type="ECO:0000313" key="2">
    <source>
        <dbReference type="Proteomes" id="UP001352852"/>
    </source>
</evidence>
<name>A0ABU7E6Z9_9TELE</name>
<proteinExistence type="predicted"/>
<dbReference type="Proteomes" id="UP001352852">
    <property type="component" value="Unassembled WGS sequence"/>
</dbReference>
<evidence type="ECO:0000313" key="1">
    <source>
        <dbReference type="EMBL" id="MED6281589.1"/>
    </source>
</evidence>
<protein>
    <submittedName>
        <fullName evidence="1">Uncharacterized protein</fullName>
    </submittedName>
</protein>
<reference evidence="1 2" key="1">
    <citation type="submission" date="2021-06" db="EMBL/GenBank/DDBJ databases">
        <authorList>
            <person name="Palmer J.M."/>
        </authorList>
    </citation>
    <scope>NUCLEOTIDE SEQUENCE [LARGE SCALE GENOMIC DNA]</scope>
    <source>
        <strain evidence="1 2">CL_MEX2019</strain>
        <tissue evidence="1">Muscle</tissue>
    </source>
</reference>
<organism evidence="1 2">
    <name type="scientific">Characodon lateralis</name>
    <dbReference type="NCBI Taxonomy" id="208331"/>
    <lineage>
        <taxon>Eukaryota</taxon>
        <taxon>Metazoa</taxon>
        <taxon>Chordata</taxon>
        <taxon>Craniata</taxon>
        <taxon>Vertebrata</taxon>
        <taxon>Euteleostomi</taxon>
        <taxon>Actinopterygii</taxon>
        <taxon>Neopterygii</taxon>
        <taxon>Teleostei</taxon>
        <taxon>Neoteleostei</taxon>
        <taxon>Acanthomorphata</taxon>
        <taxon>Ovalentaria</taxon>
        <taxon>Atherinomorphae</taxon>
        <taxon>Cyprinodontiformes</taxon>
        <taxon>Goodeidae</taxon>
        <taxon>Characodon</taxon>
    </lineage>
</organism>
<sequence length="108" mass="12468">MTYPILPLSRYLVQDQFRARSIKIFRNRGHGYFFSVFIQRKGHQSGLKILAIILFYYIPPTQQVPAPDVAHSHSLLWLLECQNATYETQSCFAEIETHTGPSQNISIL</sequence>
<dbReference type="EMBL" id="JAHUTJ010043418">
    <property type="protein sequence ID" value="MED6281589.1"/>
    <property type="molecule type" value="Genomic_DNA"/>
</dbReference>
<keyword evidence="2" id="KW-1185">Reference proteome</keyword>
<accession>A0ABU7E6Z9</accession>